<dbReference type="Proteomes" id="UP000756346">
    <property type="component" value="Unassembled WGS sequence"/>
</dbReference>
<dbReference type="GeneID" id="70185583"/>
<evidence type="ECO:0000256" key="1">
    <source>
        <dbReference type="SAM" id="MobiDB-lite"/>
    </source>
</evidence>
<evidence type="ECO:0000313" key="3">
    <source>
        <dbReference type="Proteomes" id="UP000756346"/>
    </source>
</evidence>
<feature type="compositionally biased region" description="Basic residues" evidence="1">
    <location>
        <begin position="114"/>
        <end position="132"/>
    </location>
</feature>
<dbReference type="RefSeq" id="XP_046004162.1">
    <property type="nucleotide sequence ID" value="XM_046156037.1"/>
</dbReference>
<name>A0A9P8XQ70_9PEZI</name>
<proteinExistence type="predicted"/>
<evidence type="ECO:0000313" key="2">
    <source>
        <dbReference type="EMBL" id="KAH7010631.1"/>
    </source>
</evidence>
<feature type="region of interest" description="Disordered" evidence="1">
    <location>
        <begin position="1"/>
        <end position="47"/>
    </location>
</feature>
<protein>
    <submittedName>
        <fullName evidence="2">Uncharacterized protein</fullName>
    </submittedName>
</protein>
<sequence>MLLEARRIRSPPTAAGTRMNEPCGPLLAHALPPARHGRGSPGAGDADAVLAPMDVAEVEGTGSGHHHHRVEKPRHSRYIDQSVLVFPPSHRASIAALGCFGTCKRSTRPCSAGRQHRPGYRRSRVGGHRGRH</sequence>
<organism evidence="2 3">
    <name type="scientific">Microdochium trichocladiopsis</name>
    <dbReference type="NCBI Taxonomy" id="1682393"/>
    <lineage>
        <taxon>Eukaryota</taxon>
        <taxon>Fungi</taxon>
        <taxon>Dikarya</taxon>
        <taxon>Ascomycota</taxon>
        <taxon>Pezizomycotina</taxon>
        <taxon>Sordariomycetes</taxon>
        <taxon>Xylariomycetidae</taxon>
        <taxon>Xylariales</taxon>
        <taxon>Microdochiaceae</taxon>
        <taxon>Microdochium</taxon>
    </lineage>
</organism>
<comment type="caution">
    <text evidence="2">The sequence shown here is derived from an EMBL/GenBank/DDBJ whole genome shotgun (WGS) entry which is preliminary data.</text>
</comment>
<dbReference type="AlphaFoldDB" id="A0A9P8XQ70"/>
<accession>A0A9P8XQ70</accession>
<gene>
    <name evidence="2" type="ORF">B0I36DRAFT_341813</name>
</gene>
<feature type="region of interest" description="Disordered" evidence="1">
    <location>
        <begin position="107"/>
        <end position="132"/>
    </location>
</feature>
<reference evidence="2" key="1">
    <citation type="journal article" date="2021" name="Nat. Commun.">
        <title>Genetic determinants of endophytism in the Arabidopsis root mycobiome.</title>
        <authorList>
            <person name="Mesny F."/>
            <person name="Miyauchi S."/>
            <person name="Thiergart T."/>
            <person name="Pickel B."/>
            <person name="Atanasova L."/>
            <person name="Karlsson M."/>
            <person name="Huettel B."/>
            <person name="Barry K.W."/>
            <person name="Haridas S."/>
            <person name="Chen C."/>
            <person name="Bauer D."/>
            <person name="Andreopoulos W."/>
            <person name="Pangilinan J."/>
            <person name="LaButti K."/>
            <person name="Riley R."/>
            <person name="Lipzen A."/>
            <person name="Clum A."/>
            <person name="Drula E."/>
            <person name="Henrissat B."/>
            <person name="Kohler A."/>
            <person name="Grigoriev I.V."/>
            <person name="Martin F.M."/>
            <person name="Hacquard S."/>
        </authorList>
    </citation>
    <scope>NUCLEOTIDE SEQUENCE</scope>
    <source>
        <strain evidence="2">MPI-CAGE-CH-0230</strain>
    </source>
</reference>
<dbReference type="EMBL" id="JAGTJQ010000017">
    <property type="protein sequence ID" value="KAH7010631.1"/>
    <property type="molecule type" value="Genomic_DNA"/>
</dbReference>
<keyword evidence="3" id="KW-1185">Reference proteome</keyword>